<name>A0A2G6PGC5_9GAMM</name>
<feature type="domain" description="Response regulatory" evidence="4">
    <location>
        <begin position="5"/>
        <end position="139"/>
    </location>
</feature>
<reference evidence="5 6" key="1">
    <citation type="submission" date="2017-10" db="EMBL/GenBank/DDBJ databases">
        <title>Novel microbial diversity and functional potential in the marine mammal oral microbiome.</title>
        <authorList>
            <person name="Dudek N.K."/>
            <person name="Sun C.L."/>
            <person name="Burstein D."/>
            <person name="Kantor R.S."/>
            <person name="Aliaga Goltsman D.S."/>
            <person name="Bik E.M."/>
            <person name="Thomas B.C."/>
            <person name="Banfield J.F."/>
            <person name="Relman D.A."/>
        </authorList>
    </citation>
    <scope>NUCLEOTIDE SEQUENCE [LARGE SCALE GENOMIC DNA]</scope>
    <source>
        <strain evidence="5">DOLJORAL78_50_517</strain>
    </source>
</reference>
<dbReference type="Gene3D" id="3.40.50.2300">
    <property type="match status" value="1"/>
</dbReference>
<keyword evidence="1 3" id="KW-0597">Phosphoprotein</keyword>
<dbReference type="PANTHER" id="PTHR44591">
    <property type="entry name" value="STRESS RESPONSE REGULATOR PROTEIN 1"/>
    <property type="match status" value="1"/>
</dbReference>
<evidence type="ECO:0000256" key="3">
    <source>
        <dbReference type="PROSITE-ProRule" id="PRU00169"/>
    </source>
</evidence>
<dbReference type="PANTHER" id="PTHR44591:SF14">
    <property type="entry name" value="PROTEIN PILG"/>
    <property type="match status" value="1"/>
</dbReference>
<dbReference type="InterPro" id="IPR011006">
    <property type="entry name" value="CheY-like_superfamily"/>
</dbReference>
<dbReference type="SMART" id="SM00448">
    <property type="entry name" value="REC"/>
    <property type="match status" value="1"/>
</dbReference>
<dbReference type="SUPFAM" id="SSF52172">
    <property type="entry name" value="CheY-like"/>
    <property type="match status" value="1"/>
</dbReference>
<gene>
    <name evidence="5" type="ORF">CSA09_02810</name>
</gene>
<accession>A0A2G6PGC5</accession>
<proteinExistence type="predicted"/>
<dbReference type="PROSITE" id="PS50110">
    <property type="entry name" value="RESPONSE_REGULATORY"/>
    <property type="match status" value="1"/>
</dbReference>
<evidence type="ECO:0000256" key="1">
    <source>
        <dbReference type="ARBA" id="ARBA00022553"/>
    </source>
</evidence>
<dbReference type="Pfam" id="PF00072">
    <property type="entry name" value="Response_reg"/>
    <property type="match status" value="1"/>
</dbReference>
<dbReference type="CDD" id="cd00156">
    <property type="entry name" value="REC"/>
    <property type="match status" value="1"/>
</dbReference>
<keyword evidence="2" id="KW-0902">Two-component regulatory system</keyword>
<protein>
    <recommendedName>
        <fullName evidence="4">Response regulatory domain-containing protein</fullName>
    </recommendedName>
</protein>
<organism evidence="5 6">
    <name type="scientific">Candidatus Contendibacter odensensis</name>
    <dbReference type="NCBI Taxonomy" id="1400860"/>
    <lineage>
        <taxon>Bacteria</taxon>
        <taxon>Pseudomonadati</taxon>
        <taxon>Pseudomonadota</taxon>
        <taxon>Gammaproteobacteria</taxon>
        <taxon>Candidatus Competibacteraceae</taxon>
        <taxon>Candidatus Contendibacter</taxon>
    </lineage>
</organism>
<dbReference type="InterPro" id="IPR050595">
    <property type="entry name" value="Bact_response_regulator"/>
</dbReference>
<evidence type="ECO:0000256" key="2">
    <source>
        <dbReference type="ARBA" id="ARBA00023012"/>
    </source>
</evidence>
<dbReference type="EMBL" id="PDTV01000006">
    <property type="protein sequence ID" value="PIE83229.1"/>
    <property type="molecule type" value="Genomic_DNA"/>
</dbReference>
<comment type="caution">
    <text evidence="5">The sequence shown here is derived from an EMBL/GenBank/DDBJ whole genome shotgun (WGS) entry which is preliminary data.</text>
</comment>
<feature type="modified residue" description="4-aspartylphosphate" evidence="3">
    <location>
        <position position="54"/>
    </location>
</feature>
<evidence type="ECO:0000313" key="5">
    <source>
        <dbReference type="EMBL" id="PIE83229.1"/>
    </source>
</evidence>
<sequence length="139" mass="15811">MPIQHVLVVEDSKSARLMLRKMLQGFDIHIAVAESADAALRYLHNQQPDAILTDHTMPSSAPIPGTGRAVCSTITTINSIITTINSMKQRRKLSILLATLPMKLYKQQQQRLLNRLPKPMSTLWQHEQQRLREQVNDYG</sequence>
<evidence type="ECO:0000313" key="6">
    <source>
        <dbReference type="Proteomes" id="UP000229278"/>
    </source>
</evidence>
<dbReference type="Proteomes" id="UP000229278">
    <property type="component" value="Unassembled WGS sequence"/>
</dbReference>
<dbReference type="GO" id="GO:0000160">
    <property type="term" value="P:phosphorelay signal transduction system"/>
    <property type="evidence" value="ECO:0007669"/>
    <property type="project" value="UniProtKB-KW"/>
</dbReference>
<evidence type="ECO:0000259" key="4">
    <source>
        <dbReference type="PROSITE" id="PS50110"/>
    </source>
</evidence>
<dbReference type="InterPro" id="IPR001789">
    <property type="entry name" value="Sig_transdc_resp-reg_receiver"/>
</dbReference>
<dbReference type="AlphaFoldDB" id="A0A2G6PGC5"/>